<comment type="similarity">
    <text evidence="2 5 6">Belongs to the citrate synthase family.</text>
</comment>
<dbReference type="PIRSF" id="PIRSF001369">
    <property type="entry name" value="Citrate_synth"/>
    <property type="match status" value="1"/>
</dbReference>
<sequence length="363" mass="40585">MFQKGLKGVVAVHTKVGLVDGDNGILRYRGVDVKELVLDYSFEEVAYFLLYNNLPSENELQLFTNKLIKGRTLPEYVQTIIDTLPSTASIMDAMRTAISAFGTTGFLEKDTMEQAIHLTGALPVIIARHYRNQQELPIIEQNSDFSHTENYLWMLQGTSPSLAQVEALETYLKLTMEHGLNASTFAARVTISTESDLPAALTSAIGTMKGPLHGGAPAEVLNLLEEIKEESRIRVVIEEKLKKGEKVMGFGHRIYKTEDPRSILLREACVRLQGSDPWLDLATMAEKEITSLLEKYKPGRNLYTNVEFYAAAIMRSIDMPSVLFTPTFSMARMVGWSAHVIEQVEDASIFRPQSLYVGDISEK</sequence>
<evidence type="ECO:0000256" key="6">
    <source>
        <dbReference type="RuleBase" id="RU003406"/>
    </source>
</evidence>
<dbReference type="Proteomes" id="UP001364890">
    <property type="component" value="Unassembled WGS sequence"/>
</dbReference>
<dbReference type="Gene3D" id="1.10.230.10">
    <property type="entry name" value="Cytochrome P450-Terp, domain 2"/>
    <property type="match status" value="1"/>
</dbReference>
<dbReference type="EMBL" id="JBAWSY010000010">
    <property type="protein sequence ID" value="MEI4770574.1"/>
    <property type="molecule type" value="Genomic_DNA"/>
</dbReference>
<gene>
    <name evidence="7" type="ORF">WAX74_13130</name>
</gene>
<comment type="caution">
    <text evidence="7">The sequence shown here is derived from an EMBL/GenBank/DDBJ whole genome shotgun (WGS) entry which is preliminary data.</text>
</comment>
<evidence type="ECO:0000313" key="7">
    <source>
        <dbReference type="EMBL" id="MEI4770574.1"/>
    </source>
</evidence>
<dbReference type="PRINTS" id="PR00143">
    <property type="entry name" value="CITRTSNTHASE"/>
</dbReference>
<proteinExistence type="inferred from homology"/>
<protein>
    <recommendedName>
        <fullName evidence="5">Citrate synthase</fullName>
    </recommendedName>
</protein>
<dbReference type="InterPro" id="IPR036969">
    <property type="entry name" value="Citrate_synthase_sf"/>
</dbReference>
<keyword evidence="3 5" id="KW-0808">Transferase</keyword>
<dbReference type="InterPro" id="IPR002020">
    <property type="entry name" value="Citrate_synthase"/>
</dbReference>
<dbReference type="InterPro" id="IPR019810">
    <property type="entry name" value="Citrate_synthase_AS"/>
</dbReference>
<dbReference type="PROSITE" id="PS00480">
    <property type="entry name" value="CITRATE_SYNTHASE"/>
    <property type="match status" value="1"/>
</dbReference>
<organism evidence="7 8">
    <name type="scientific">Psychrobacillus mangrovi</name>
    <dbReference type="NCBI Taxonomy" id="3117745"/>
    <lineage>
        <taxon>Bacteria</taxon>
        <taxon>Bacillati</taxon>
        <taxon>Bacillota</taxon>
        <taxon>Bacilli</taxon>
        <taxon>Bacillales</taxon>
        <taxon>Bacillaceae</taxon>
        <taxon>Psychrobacillus</taxon>
    </lineage>
</organism>
<accession>A0ABU8F726</accession>
<evidence type="ECO:0000256" key="3">
    <source>
        <dbReference type="ARBA" id="ARBA00022679"/>
    </source>
</evidence>
<dbReference type="RefSeq" id="WP_336498141.1">
    <property type="nucleotide sequence ID" value="NZ_JBAWSY010000010.1"/>
</dbReference>
<dbReference type="SUPFAM" id="SSF48256">
    <property type="entry name" value="Citrate synthase"/>
    <property type="match status" value="1"/>
</dbReference>
<evidence type="ECO:0000313" key="8">
    <source>
        <dbReference type="Proteomes" id="UP001364890"/>
    </source>
</evidence>
<reference evidence="7 8" key="1">
    <citation type="submission" date="2024-01" db="EMBL/GenBank/DDBJ databases">
        <title>Seven novel Bacillus-like species.</title>
        <authorList>
            <person name="Liu G."/>
        </authorList>
    </citation>
    <scope>NUCLEOTIDE SEQUENCE [LARGE SCALE GENOMIC DNA]</scope>
    <source>
        <strain evidence="7 8">FJAT-51614</strain>
    </source>
</reference>
<dbReference type="PANTHER" id="PTHR11739">
    <property type="entry name" value="CITRATE SYNTHASE"/>
    <property type="match status" value="1"/>
</dbReference>
<dbReference type="InterPro" id="IPR016143">
    <property type="entry name" value="Citrate_synth-like_sm_a-sub"/>
</dbReference>
<dbReference type="PANTHER" id="PTHR11739:SF4">
    <property type="entry name" value="CITRATE SYNTHASE, PEROXISOMAL"/>
    <property type="match status" value="1"/>
</dbReference>
<dbReference type="InterPro" id="IPR016142">
    <property type="entry name" value="Citrate_synth-like_lrg_a-sub"/>
</dbReference>
<name>A0ABU8F726_9BACI</name>
<comment type="pathway">
    <text evidence="1">Carbohydrate metabolism; tricarboxylic acid cycle.</text>
</comment>
<dbReference type="Gene3D" id="1.10.580.10">
    <property type="entry name" value="Citrate Synthase, domain 1"/>
    <property type="match status" value="1"/>
</dbReference>
<dbReference type="InterPro" id="IPR024176">
    <property type="entry name" value="Citrate_synthase_bac-typ"/>
</dbReference>
<keyword evidence="8" id="KW-1185">Reference proteome</keyword>
<evidence type="ECO:0000256" key="2">
    <source>
        <dbReference type="ARBA" id="ARBA00010566"/>
    </source>
</evidence>
<evidence type="ECO:0000256" key="5">
    <source>
        <dbReference type="PIRNR" id="PIRNR001369"/>
    </source>
</evidence>
<comment type="catalytic activity">
    <reaction evidence="4">
        <text>oxaloacetate + acetyl-CoA + H2O = citrate + CoA + H(+)</text>
        <dbReference type="Rhea" id="RHEA:16845"/>
        <dbReference type="ChEBI" id="CHEBI:15377"/>
        <dbReference type="ChEBI" id="CHEBI:15378"/>
        <dbReference type="ChEBI" id="CHEBI:16452"/>
        <dbReference type="ChEBI" id="CHEBI:16947"/>
        <dbReference type="ChEBI" id="CHEBI:57287"/>
        <dbReference type="ChEBI" id="CHEBI:57288"/>
        <dbReference type="EC" id="2.3.3.16"/>
    </reaction>
</comment>
<dbReference type="Pfam" id="PF00285">
    <property type="entry name" value="Citrate_synt"/>
    <property type="match status" value="1"/>
</dbReference>
<evidence type="ECO:0000256" key="1">
    <source>
        <dbReference type="ARBA" id="ARBA00005163"/>
    </source>
</evidence>
<evidence type="ECO:0000256" key="4">
    <source>
        <dbReference type="ARBA" id="ARBA00049288"/>
    </source>
</evidence>
<dbReference type="CDD" id="cd06109">
    <property type="entry name" value="BsCS-I_like"/>
    <property type="match status" value="1"/>
</dbReference>